<evidence type="ECO:0000313" key="2">
    <source>
        <dbReference type="EMBL" id="CUH65485.1"/>
    </source>
</evidence>
<dbReference type="InterPro" id="IPR042099">
    <property type="entry name" value="ANL_N_sf"/>
</dbReference>
<dbReference type="Gene3D" id="3.30.300.30">
    <property type="match status" value="1"/>
</dbReference>
<dbReference type="EC" id="6.2.1.30" evidence="2"/>
<dbReference type="SUPFAM" id="SSF56801">
    <property type="entry name" value="Acetyl-CoA synthetase-like"/>
    <property type="match status" value="1"/>
</dbReference>
<dbReference type="PANTHER" id="PTHR43845:SF1">
    <property type="entry name" value="BLR5969 PROTEIN"/>
    <property type="match status" value="1"/>
</dbReference>
<gene>
    <name evidence="2" type="ORF">TG4357_01890</name>
</gene>
<dbReference type="PANTHER" id="PTHR43845">
    <property type="entry name" value="BLR5969 PROTEIN"/>
    <property type="match status" value="1"/>
</dbReference>
<dbReference type="EMBL" id="CYSA01000016">
    <property type="protein sequence ID" value="CUH65485.1"/>
    <property type="molecule type" value="Genomic_DNA"/>
</dbReference>
<protein>
    <submittedName>
        <fullName evidence="2">Phenylacetate-coenzyme A ligase</fullName>
        <ecNumber evidence="2">6.2.1.30</ecNumber>
    </submittedName>
</protein>
<dbReference type="RefSeq" id="WP_058262618.1">
    <property type="nucleotide sequence ID" value="NZ_CP051181.1"/>
</dbReference>
<dbReference type="GO" id="GO:0047475">
    <property type="term" value="F:phenylacetate-CoA ligase activity"/>
    <property type="evidence" value="ECO:0007669"/>
    <property type="project" value="UniProtKB-EC"/>
</dbReference>
<dbReference type="AlphaFoldDB" id="A0A0P1FXZ8"/>
<organism evidence="2 3">
    <name type="scientific">Thalassovita gelatinovora</name>
    <name type="common">Thalassobius gelatinovorus</name>
    <dbReference type="NCBI Taxonomy" id="53501"/>
    <lineage>
        <taxon>Bacteria</taxon>
        <taxon>Pseudomonadati</taxon>
        <taxon>Pseudomonadota</taxon>
        <taxon>Alphaproteobacteria</taxon>
        <taxon>Rhodobacterales</taxon>
        <taxon>Roseobacteraceae</taxon>
        <taxon>Thalassovita</taxon>
    </lineage>
</organism>
<sequence length="434" mass="47118">MSLIENGHRIALNDLAAHRQAAWERQSAYVAAHSDFYRRLWAGQTPPKRLEDLAALPFSDKADLRLSQPAHPPFGDYLAAPRDQVSRLHRTSGTTGQAMNLALSARDCDTTEIVGGRAQALAGLGPGDTVVHCLNYQMWMGGLTDHRTLERTGATVVPFGVGSTELLVRSILEVGITAISCTPSYPTVLERVIAEKFPGLTPADLGLKLGLFGGEPGLDDPALRQRLCDTWGMEPRNANYGVSDVFCNFASECPHDTALHFVAHDVLHVELIDPDTEATKTLEPGAKGELVLTHLSRDCQPLVRFRTGDIIVIEATDPCRCGGTGFRFRVVGRSDDMIVVRGLNMFPTMVAAVVTEFPELSGDYRIILDSPPPYDVLPVHAELAKEQPEDGTLSQRLETALKAKLGATAQVTIVPAGTFPVTEGKTKRVIRNTP</sequence>
<dbReference type="InterPro" id="IPR045851">
    <property type="entry name" value="AMP-bd_C_sf"/>
</dbReference>
<dbReference type="Gene3D" id="3.40.50.12780">
    <property type="entry name" value="N-terminal domain of ligase-like"/>
    <property type="match status" value="1"/>
</dbReference>
<proteinExistence type="predicted"/>
<reference evidence="2 3" key="1">
    <citation type="submission" date="2015-09" db="EMBL/GenBank/DDBJ databases">
        <authorList>
            <consortium name="Swine Surveillance"/>
        </authorList>
    </citation>
    <scope>NUCLEOTIDE SEQUENCE [LARGE SCALE GENOMIC DNA]</scope>
    <source>
        <strain evidence="2 3">CECT 4357</strain>
    </source>
</reference>
<evidence type="ECO:0000313" key="3">
    <source>
        <dbReference type="Proteomes" id="UP000051587"/>
    </source>
</evidence>
<dbReference type="Pfam" id="PF14535">
    <property type="entry name" value="AMP-binding_C_2"/>
    <property type="match status" value="1"/>
</dbReference>
<accession>A0A0P1FXZ8</accession>
<dbReference type="OrthoDB" id="580775at2"/>
<keyword evidence="3" id="KW-1185">Reference proteome</keyword>
<dbReference type="InterPro" id="IPR028154">
    <property type="entry name" value="AMP-dep_Lig_C"/>
</dbReference>
<dbReference type="Proteomes" id="UP000051587">
    <property type="component" value="Unassembled WGS sequence"/>
</dbReference>
<feature type="domain" description="AMP-dependent ligase C-terminal" evidence="1">
    <location>
        <begin position="342"/>
        <end position="430"/>
    </location>
</feature>
<evidence type="ECO:0000259" key="1">
    <source>
        <dbReference type="Pfam" id="PF14535"/>
    </source>
</evidence>
<dbReference type="STRING" id="53501.SAMN04488043_11560"/>
<name>A0A0P1FXZ8_THAGE</name>
<keyword evidence="2" id="KW-0436">Ligase</keyword>